<gene>
    <name evidence="3" type="ORF">ERS852457_03298</name>
</gene>
<name>A0A174JSL5_PHOVU</name>
<dbReference type="AlphaFoldDB" id="A0A174JSL5"/>
<dbReference type="PANTHER" id="PTHR31151:SF0">
    <property type="entry name" value="PROLINE-TRNA LIGASE (DUF1680)"/>
    <property type="match status" value="1"/>
</dbReference>
<evidence type="ECO:0000313" key="3">
    <source>
        <dbReference type="EMBL" id="CUP02752.1"/>
    </source>
</evidence>
<dbReference type="EMBL" id="CYZI01000026">
    <property type="protein sequence ID" value="CUP02752.1"/>
    <property type="molecule type" value="Genomic_DNA"/>
</dbReference>
<sequence length="1118" mass="126645">MLMEMNRYLSFTLFTGLSLLTTIPIEAYTLNPNKTATSILQTNVIEVRSITSVQPIVIYCPVGTVPQLPYQVWVTYSDGQGEYRQTKWSNSALSTEQSEADDKVYPIGSQYTINGFIIGDDTTENGYPITAKIEVVDTKNTISPKLIAHTIPLNNVKINGNNRLTSNRDLAIKEIISWDVSQQLYNYRDTYGLSTEGYTRSDGWDSPETKLKGHGSGHYMSALALAYAAATNPSHKEILRRNITRMVNELRECQERTFVWSEELGRYLEARDFAPEEELKKMKGTWEAFDEHKTKWATYGYGYLNAIPPHHPALIEMYRAYNNSDWVWAPYYSIHKQLAGLIDIATYMDDKSIADKALLIAKDMGLWVWNRMHYRTYVKKDGTQEEHRTHPGNRYEMWNMYIAGEVGGMGESLARLSEMVSAPEEKARLIEASNCFDSPAFYEPLSKNIDDIRNRHANQHIPMIIGALRSYLSNNDTFYYHVSHNFWNLIQGRYRYSTGGVGNGEMFRQPYTQIVSMAMNGVSEGESHSNPHINETCCAYNLLKLTKDLNCFNPDDARYMDYYERTLYNQIIGSLHPEHYQTTYQYAVGLNASKPWGNETPQSTCCGGTGSENHVKYQEATYFVSDNTLWVALYMPTTLHWEEKNITLQQECLWPAKSSTIKVTAGEARFAMKLRVPYWATDGFDVKLNGISIATHYQPCSYAVIPTRQWKENDIVEITMPFTKHIDYGPDKLPTEIASKDGHQLETAWVGTLMYGPFAMTATDITNWTEATLNIDSRLASITVVEPNGPQTGTTGNLYTLMQGGRTFQPNYYRHDHTTHYFRINHIKDPTVELKMALSAKLRETTAFSKSHYTKASFAKLTTAIQEGEKLMKISPLTETTISTCVDNIDKAIESLVASRLDKSNLEASIHIAKKCNPDLYTTDSFKTLQATLESAHEVMDNIDLQIVIDKQTLSLQDATASLVLANNVDKTELKELLNIAMERQTNQEKWNALAVKVPEFAPWAHFGFTRLKRTLEHAQNVYFNKDKNYSQGEVNAIVASLNTVINTMRPGNLPEMEDLRPLSALLRRVGTIDDSTDPTLKDAVAFTEMVIKYVADGSGTHDMIETAISRLKSAAGL</sequence>
<dbReference type="Pfam" id="PF20736">
    <property type="entry name" value="Glyco_hydro127M"/>
    <property type="match status" value="1"/>
</dbReference>
<dbReference type="PANTHER" id="PTHR31151">
    <property type="entry name" value="PROLINE-TRNA LIGASE (DUF1680)"/>
    <property type="match status" value="1"/>
</dbReference>
<dbReference type="Pfam" id="PF07944">
    <property type="entry name" value="Beta-AFase-like_GH127_cat"/>
    <property type="match status" value="1"/>
</dbReference>
<proteinExistence type="predicted"/>
<dbReference type="RefSeq" id="WP_057250676.1">
    <property type="nucleotide sequence ID" value="NZ_CYZI01000026.1"/>
</dbReference>
<evidence type="ECO:0000313" key="4">
    <source>
        <dbReference type="Proteomes" id="UP000095333"/>
    </source>
</evidence>
<feature type="domain" description="Non-reducing end beta-L-arabinofuranosidase-like GH127 middle" evidence="2">
    <location>
        <begin position="628"/>
        <end position="721"/>
    </location>
</feature>
<accession>A0A174JSL5</accession>
<evidence type="ECO:0000259" key="2">
    <source>
        <dbReference type="Pfam" id="PF20736"/>
    </source>
</evidence>
<evidence type="ECO:0000259" key="1">
    <source>
        <dbReference type="Pfam" id="PF07944"/>
    </source>
</evidence>
<dbReference type="InterPro" id="IPR012878">
    <property type="entry name" value="Beta-AFase-like_GH127_cat"/>
</dbReference>
<feature type="domain" description="Non-reducing end beta-L-arabinofuranosidase-like GH127 catalytic" evidence="1">
    <location>
        <begin position="171"/>
        <end position="619"/>
    </location>
</feature>
<organism evidence="3 4">
    <name type="scientific">Phocaeicola vulgatus</name>
    <name type="common">Bacteroides vulgatus</name>
    <dbReference type="NCBI Taxonomy" id="821"/>
    <lineage>
        <taxon>Bacteria</taxon>
        <taxon>Pseudomonadati</taxon>
        <taxon>Bacteroidota</taxon>
        <taxon>Bacteroidia</taxon>
        <taxon>Bacteroidales</taxon>
        <taxon>Bacteroidaceae</taxon>
        <taxon>Phocaeicola</taxon>
    </lineage>
</organism>
<dbReference type="InterPro" id="IPR049046">
    <property type="entry name" value="Beta-AFase-like_GH127_middle"/>
</dbReference>
<dbReference type="Proteomes" id="UP000095333">
    <property type="component" value="Unassembled WGS sequence"/>
</dbReference>
<dbReference type="Gene3D" id="1.20.1270.90">
    <property type="entry name" value="AF1782-like"/>
    <property type="match status" value="1"/>
</dbReference>
<reference evidence="3 4" key="1">
    <citation type="submission" date="2015-09" db="EMBL/GenBank/DDBJ databases">
        <authorList>
            <consortium name="Pathogen Informatics"/>
        </authorList>
    </citation>
    <scope>NUCLEOTIDE SEQUENCE [LARGE SCALE GENOMIC DNA]</scope>
    <source>
        <strain evidence="3 4">2789STDY5834842</strain>
    </source>
</reference>
<protein>
    <submittedName>
        <fullName evidence="3">Uncharacterized protein conserved in bacteria</fullName>
    </submittedName>
</protein>